<name>A0A9W7JEL6_HIBTR</name>
<dbReference type="OrthoDB" id="1750221at2759"/>
<dbReference type="Gene3D" id="3.60.10.10">
    <property type="entry name" value="Endonuclease/exonuclease/phosphatase"/>
    <property type="match status" value="1"/>
</dbReference>
<dbReference type="GO" id="GO:0003824">
    <property type="term" value="F:catalytic activity"/>
    <property type="evidence" value="ECO:0007669"/>
    <property type="project" value="InterPro"/>
</dbReference>
<dbReference type="Proteomes" id="UP001165190">
    <property type="component" value="Unassembled WGS sequence"/>
</dbReference>
<organism evidence="2 3">
    <name type="scientific">Hibiscus trionum</name>
    <name type="common">Flower of an hour</name>
    <dbReference type="NCBI Taxonomy" id="183268"/>
    <lineage>
        <taxon>Eukaryota</taxon>
        <taxon>Viridiplantae</taxon>
        <taxon>Streptophyta</taxon>
        <taxon>Embryophyta</taxon>
        <taxon>Tracheophyta</taxon>
        <taxon>Spermatophyta</taxon>
        <taxon>Magnoliopsida</taxon>
        <taxon>eudicotyledons</taxon>
        <taxon>Gunneridae</taxon>
        <taxon>Pentapetalae</taxon>
        <taxon>rosids</taxon>
        <taxon>malvids</taxon>
        <taxon>Malvales</taxon>
        <taxon>Malvaceae</taxon>
        <taxon>Malvoideae</taxon>
        <taxon>Hibiscus</taxon>
    </lineage>
</organism>
<reference evidence="2" key="1">
    <citation type="submission" date="2023-05" db="EMBL/GenBank/DDBJ databases">
        <title>Genome and transcriptome analyses reveal genes involved in the formation of fine ridges on petal epidermal cells in Hibiscus trionum.</title>
        <authorList>
            <person name="Koshimizu S."/>
            <person name="Masuda S."/>
            <person name="Ishii T."/>
            <person name="Shirasu K."/>
            <person name="Hoshino A."/>
            <person name="Arita M."/>
        </authorList>
    </citation>
    <scope>NUCLEOTIDE SEQUENCE</scope>
    <source>
        <strain evidence="2">Hamamatsu line</strain>
    </source>
</reference>
<proteinExistence type="predicted"/>
<dbReference type="Pfam" id="PF03372">
    <property type="entry name" value="Exo_endo_phos"/>
    <property type="match status" value="1"/>
</dbReference>
<evidence type="ECO:0000259" key="1">
    <source>
        <dbReference type="Pfam" id="PF03372"/>
    </source>
</evidence>
<gene>
    <name evidence="2" type="ORF">HRI_005072300</name>
</gene>
<keyword evidence="3" id="KW-1185">Reference proteome</keyword>
<dbReference type="PANTHER" id="PTHR35218:SF9">
    <property type="entry name" value="ENDONUCLEASE_EXONUCLEASE_PHOSPHATASE DOMAIN-CONTAINING PROTEIN"/>
    <property type="match status" value="1"/>
</dbReference>
<evidence type="ECO:0000313" key="3">
    <source>
        <dbReference type="Proteomes" id="UP001165190"/>
    </source>
</evidence>
<dbReference type="InterPro" id="IPR005135">
    <property type="entry name" value="Endo/exonuclease/phosphatase"/>
</dbReference>
<comment type="caution">
    <text evidence="2">The sequence shown here is derived from an EMBL/GenBank/DDBJ whole genome shotgun (WGS) entry which is preliminary data.</text>
</comment>
<dbReference type="SUPFAM" id="SSF56219">
    <property type="entry name" value="DNase I-like"/>
    <property type="match status" value="1"/>
</dbReference>
<evidence type="ECO:0000313" key="2">
    <source>
        <dbReference type="EMBL" id="GMJ14031.1"/>
    </source>
</evidence>
<dbReference type="EMBL" id="BSYR01000068">
    <property type="protein sequence ID" value="GMJ14031.1"/>
    <property type="molecule type" value="Genomic_DNA"/>
</dbReference>
<accession>A0A9W7JEL6</accession>
<dbReference type="PANTHER" id="PTHR35218">
    <property type="entry name" value="RNASE H DOMAIN-CONTAINING PROTEIN"/>
    <property type="match status" value="1"/>
</dbReference>
<protein>
    <recommendedName>
        <fullName evidence="1">Endonuclease/exonuclease/phosphatase domain-containing protein</fullName>
    </recommendedName>
</protein>
<dbReference type="AlphaFoldDB" id="A0A9W7JEL6"/>
<feature type="domain" description="Endonuclease/exonuclease/phosphatase" evidence="1">
    <location>
        <begin position="4"/>
        <end position="86"/>
    </location>
</feature>
<sequence>MKTLSWNVRGLGKLRAIRLLSNKLREVRPHVMFLLETKISSNKMQRVRRRCGFVNGFDVSAEGSRGGLSLGWTPNLNATIRPFSNTYIDVDFLDTDSNTTWRFTGFYGSPIDTNRNLS</sequence>
<dbReference type="InterPro" id="IPR036691">
    <property type="entry name" value="Endo/exonu/phosph_ase_sf"/>
</dbReference>